<dbReference type="Gene3D" id="1.20.1730.10">
    <property type="entry name" value="Sodium/glucose cotransporter"/>
    <property type="match status" value="1"/>
</dbReference>
<evidence type="ECO:0000256" key="13">
    <source>
        <dbReference type="SAM" id="Phobius"/>
    </source>
</evidence>
<evidence type="ECO:0000256" key="7">
    <source>
        <dbReference type="ARBA" id="ARBA00022989"/>
    </source>
</evidence>
<dbReference type="PROSITE" id="PS50283">
    <property type="entry name" value="NA_SOLUT_SYMP_3"/>
    <property type="match status" value="1"/>
</dbReference>
<feature type="transmembrane region" description="Helical" evidence="13">
    <location>
        <begin position="116"/>
        <end position="133"/>
    </location>
</feature>
<dbReference type="InterPro" id="IPR018212">
    <property type="entry name" value="Na/solute_symporter_CS"/>
</dbReference>
<evidence type="ECO:0000313" key="15">
    <source>
        <dbReference type="Proteomes" id="UP001143370"/>
    </source>
</evidence>
<keyword evidence="11" id="KW-0739">Sodium transport</keyword>
<dbReference type="InterPro" id="IPR001734">
    <property type="entry name" value="Na/solute_symporter"/>
</dbReference>
<evidence type="ECO:0000313" key="14">
    <source>
        <dbReference type="EMBL" id="GLK70145.1"/>
    </source>
</evidence>
<keyword evidence="10 13" id="KW-0472">Membrane</keyword>
<keyword evidence="7 13" id="KW-1133">Transmembrane helix</keyword>
<keyword evidence="15" id="KW-1185">Reference proteome</keyword>
<evidence type="ECO:0000256" key="11">
    <source>
        <dbReference type="ARBA" id="ARBA00023201"/>
    </source>
</evidence>
<feature type="transmembrane region" description="Helical" evidence="13">
    <location>
        <begin position="375"/>
        <end position="394"/>
    </location>
</feature>
<comment type="similarity">
    <text evidence="2 12">Belongs to the sodium:solute symporter (SSF) (TC 2.A.21) family.</text>
</comment>
<keyword evidence="4" id="KW-1003">Cell membrane</keyword>
<dbReference type="InterPro" id="IPR038377">
    <property type="entry name" value="Na/Glc_symporter_sf"/>
</dbReference>
<name>A0A9W6J6J8_9HYPH</name>
<accession>A0A9W6J6J8</accession>
<evidence type="ECO:0000256" key="4">
    <source>
        <dbReference type="ARBA" id="ARBA00022475"/>
    </source>
</evidence>
<comment type="subcellular location">
    <subcellularLocation>
        <location evidence="1">Cell membrane</location>
        <topology evidence="1">Multi-pass membrane protein</topology>
    </subcellularLocation>
</comment>
<feature type="transmembrane region" description="Helical" evidence="13">
    <location>
        <begin position="75"/>
        <end position="95"/>
    </location>
</feature>
<evidence type="ECO:0000256" key="9">
    <source>
        <dbReference type="ARBA" id="ARBA00023065"/>
    </source>
</evidence>
<dbReference type="GO" id="GO:0005886">
    <property type="term" value="C:plasma membrane"/>
    <property type="evidence" value="ECO:0007669"/>
    <property type="project" value="UniProtKB-SubCell"/>
</dbReference>
<evidence type="ECO:0000256" key="12">
    <source>
        <dbReference type="RuleBase" id="RU362091"/>
    </source>
</evidence>
<keyword evidence="8" id="KW-0915">Sodium</keyword>
<feature type="transmembrane region" description="Helical" evidence="13">
    <location>
        <begin position="145"/>
        <end position="168"/>
    </location>
</feature>
<keyword evidence="9" id="KW-0406">Ion transport</keyword>
<feature type="transmembrane region" description="Helical" evidence="13">
    <location>
        <begin position="180"/>
        <end position="202"/>
    </location>
</feature>
<keyword evidence="3" id="KW-0813">Transport</keyword>
<feature type="transmembrane region" description="Helical" evidence="13">
    <location>
        <begin position="430"/>
        <end position="450"/>
    </location>
</feature>
<dbReference type="NCBIfam" id="TIGR00813">
    <property type="entry name" value="sss"/>
    <property type="match status" value="1"/>
</dbReference>
<evidence type="ECO:0000256" key="2">
    <source>
        <dbReference type="ARBA" id="ARBA00006434"/>
    </source>
</evidence>
<keyword evidence="5 13" id="KW-0812">Transmembrane</keyword>
<keyword evidence="6" id="KW-0769">Symport</keyword>
<feature type="transmembrane region" description="Helical" evidence="13">
    <location>
        <begin position="400"/>
        <end position="423"/>
    </location>
</feature>
<dbReference type="RefSeq" id="WP_213375109.1">
    <property type="nucleotide sequence ID" value="NZ_BSFJ01000002.1"/>
</dbReference>
<evidence type="ECO:0000256" key="10">
    <source>
        <dbReference type="ARBA" id="ARBA00023136"/>
    </source>
</evidence>
<dbReference type="PANTHER" id="PTHR48086:SF6">
    <property type="entry name" value="CATION_ACETATE SYMPORTER ACTP"/>
    <property type="match status" value="1"/>
</dbReference>
<feature type="transmembrane region" description="Helical" evidence="13">
    <location>
        <begin position="462"/>
        <end position="483"/>
    </location>
</feature>
<gene>
    <name evidence="14" type="ORF">GCM10017643_02600</name>
</gene>
<feature type="transmembrane region" description="Helical" evidence="13">
    <location>
        <begin position="266"/>
        <end position="291"/>
    </location>
</feature>
<dbReference type="GO" id="GO:0015123">
    <property type="term" value="F:acetate transmembrane transporter activity"/>
    <property type="evidence" value="ECO:0007669"/>
    <property type="project" value="TreeGrafter"/>
</dbReference>
<evidence type="ECO:0000256" key="6">
    <source>
        <dbReference type="ARBA" id="ARBA00022847"/>
    </source>
</evidence>
<dbReference type="GO" id="GO:0015293">
    <property type="term" value="F:symporter activity"/>
    <property type="evidence" value="ECO:0007669"/>
    <property type="project" value="UniProtKB-KW"/>
</dbReference>
<feature type="transmembrane region" description="Helical" evidence="13">
    <location>
        <begin position="45"/>
        <end position="69"/>
    </location>
</feature>
<evidence type="ECO:0000256" key="3">
    <source>
        <dbReference type="ARBA" id="ARBA00022448"/>
    </source>
</evidence>
<dbReference type="CDD" id="cd11480">
    <property type="entry name" value="SLC5sbd_u4"/>
    <property type="match status" value="1"/>
</dbReference>
<dbReference type="Pfam" id="PF00474">
    <property type="entry name" value="SSF"/>
    <property type="match status" value="1"/>
</dbReference>
<sequence>MKLLSFSIFVVIIAITLGITYWAARRTRTASDFYTAHGNLGPVQNGFALAGDWMSAAAFLGFSGLAALYGMDGSLYAAGALVAFLAILMLVAEPIRNTGRFTLGDVIAFRMQRPQARLAAVLGTVVVSLAYLVPQMAGGAALIKLLLGVPYAISIVGVGIGMLVYVVFGGMLATTWVQIIKAVLLLGTAIVLVALLLAQFGFDPLAVFGAAETRYGPQLLAPGNYLKHPLDQLSLGLSFAFGTAGLPHVMTRFYTVPDAQTARRSAVWLMFLAGAFFLVTTLIGLGSAVLVGQDVIRAADKGGNLALPLLAQYLGGGPGSLGGEIFLAIVVAVAFATILAVVAALTLSTSGAIAHDLYVNVMRGGRVSEREQVKVARIATLAVGAFAILFGLLAQGINVAVLVILAISIAASANFPVIVLSLFWRRFNTVGVVAGMTAGLASSVVLAMLGPAFMGADALFPIVNPAVASVPIGFLGAILGALLSRRDPVSEAQFDEVIFRANTGLRDDAPAAAESH</sequence>
<comment type="caution">
    <text evidence="14">The sequence shown here is derived from an EMBL/GenBank/DDBJ whole genome shotgun (WGS) entry which is preliminary data.</text>
</comment>
<dbReference type="EMBL" id="BSFJ01000002">
    <property type="protein sequence ID" value="GLK70145.1"/>
    <property type="molecule type" value="Genomic_DNA"/>
</dbReference>
<evidence type="ECO:0000256" key="5">
    <source>
        <dbReference type="ARBA" id="ARBA00022692"/>
    </source>
</evidence>
<dbReference type="InterPro" id="IPR050277">
    <property type="entry name" value="Sodium:Solute_Symporter"/>
</dbReference>
<dbReference type="GO" id="GO:0006847">
    <property type="term" value="P:plasma membrane acetate transport"/>
    <property type="evidence" value="ECO:0007669"/>
    <property type="project" value="TreeGrafter"/>
</dbReference>
<dbReference type="GO" id="GO:0006814">
    <property type="term" value="P:sodium ion transport"/>
    <property type="evidence" value="ECO:0007669"/>
    <property type="project" value="UniProtKB-KW"/>
</dbReference>
<dbReference type="PROSITE" id="PS00456">
    <property type="entry name" value="NA_SOLUT_SYMP_1"/>
    <property type="match status" value="1"/>
</dbReference>
<feature type="transmembrane region" description="Helical" evidence="13">
    <location>
        <begin position="233"/>
        <end position="254"/>
    </location>
</feature>
<proteinExistence type="inferred from homology"/>
<dbReference type="Proteomes" id="UP001143370">
    <property type="component" value="Unassembled WGS sequence"/>
</dbReference>
<reference evidence="14" key="1">
    <citation type="journal article" date="2014" name="Int. J. Syst. Evol. Microbiol.">
        <title>Complete genome sequence of Corynebacterium casei LMG S-19264T (=DSM 44701T), isolated from a smear-ripened cheese.</title>
        <authorList>
            <consortium name="US DOE Joint Genome Institute (JGI-PGF)"/>
            <person name="Walter F."/>
            <person name="Albersmeier A."/>
            <person name="Kalinowski J."/>
            <person name="Ruckert C."/>
        </authorList>
    </citation>
    <scope>NUCLEOTIDE SEQUENCE</scope>
    <source>
        <strain evidence="14">VKM B-2484</strain>
    </source>
</reference>
<evidence type="ECO:0000256" key="1">
    <source>
        <dbReference type="ARBA" id="ARBA00004651"/>
    </source>
</evidence>
<organism evidence="14 15">
    <name type="scientific">Ancylobacter dichloromethanicus</name>
    <dbReference type="NCBI Taxonomy" id="518825"/>
    <lineage>
        <taxon>Bacteria</taxon>
        <taxon>Pseudomonadati</taxon>
        <taxon>Pseudomonadota</taxon>
        <taxon>Alphaproteobacteria</taxon>
        <taxon>Hyphomicrobiales</taxon>
        <taxon>Xanthobacteraceae</taxon>
        <taxon>Ancylobacter</taxon>
    </lineage>
</organism>
<dbReference type="PANTHER" id="PTHR48086">
    <property type="entry name" value="SODIUM/PROLINE SYMPORTER-RELATED"/>
    <property type="match status" value="1"/>
</dbReference>
<protein>
    <submittedName>
        <fullName evidence="14">Cation acetate symporter</fullName>
    </submittedName>
</protein>
<reference evidence="14" key="2">
    <citation type="submission" date="2023-01" db="EMBL/GenBank/DDBJ databases">
        <authorList>
            <person name="Sun Q."/>
            <person name="Evtushenko L."/>
        </authorList>
    </citation>
    <scope>NUCLEOTIDE SEQUENCE</scope>
    <source>
        <strain evidence="14">VKM B-2484</strain>
    </source>
</reference>
<dbReference type="AlphaFoldDB" id="A0A9W6J6J8"/>
<feature type="transmembrane region" description="Helical" evidence="13">
    <location>
        <begin position="325"/>
        <end position="354"/>
    </location>
</feature>
<evidence type="ECO:0000256" key="8">
    <source>
        <dbReference type="ARBA" id="ARBA00023053"/>
    </source>
</evidence>
<feature type="transmembrane region" description="Helical" evidence="13">
    <location>
        <begin position="6"/>
        <end position="24"/>
    </location>
</feature>